<evidence type="ECO:0000256" key="4">
    <source>
        <dbReference type="SAM" id="MobiDB-lite"/>
    </source>
</evidence>
<evidence type="ECO:0000256" key="1">
    <source>
        <dbReference type="ARBA" id="ARBA00005104"/>
    </source>
</evidence>
<keyword evidence="2" id="KW-0521">NADP</keyword>
<accession>A0A1G6RMC3</accession>
<keyword evidence="3" id="KW-0560">Oxidoreductase</keyword>
<dbReference type="RefSeq" id="WP_093183989.1">
    <property type="nucleotide sequence ID" value="NZ_FMYH01000005.1"/>
</dbReference>
<dbReference type="GO" id="GO:0009231">
    <property type="term" value="P:riboflavin biosynthetic process"/>
    <property type="evidence" value="ECO:0007669"/>
    <property type="project" value="InterPro"/>
</dbReference>
<reference evidence="6 7" key="1">
    <citation type="submission" date="2016-09" db="EMBL/GenBank/DDBJ databases">
        <authorList>
            <person name="Capua I."/>
            <person name="De Benedictis P."/>
            <person name="Joannis T."/>
            <person name="Lombin L.H."/>
            <person name="Cattoli G."/>
        </authorList>
    </citation>
    <scope>NUCLEOTIDE SEQUENCE [LARGE SCALE GENOMIC DNA]</scope>
    <source>
        <strain evidence="6 7">ISLP-3</strain>
    </source>
</reference>
<evidence type="ECO:0000256" key="3">
    <source>
        <dbReference type="ARBA" id="ARBA00023002"/>
    </source>
</evidence>
<evidence type="ECO:0000259" key="5">
    <source>
        <dbReference type="Pfam" id="PF01872"/>
    </source>
</evidence>
<protein>
    <submittedName>
        <fullName evidence="6">Pyrimidine reductase, riboflavin biosynthesis</fullName>
    </submittedName>
</protein>
<dbReference type="InterPro" id="IPR050765">
    <property type="entry name" value="Riboflavin_Biosynth_HTPR"/>
</dbReference>
<dbReference type="PANTHER" id="PTHR38011:SF7">
    <property type="entry name" value="2,5-DIAMINO-6-RIBOSYLAMINO-4(3H)-PYRIMIDINONE 5'-PHOSPHATE REDUCTASE"/>
    <property type="match status" value="1"/>
</dbReference>
<organism evidence="6 7">
    <name type="scientific">Sanguibacter gelidistatuariae</name>
    <dbReference type="NCBI Taxonomy" id="1814289"/>
    <lineage>
        <taxon>Bacteria</taxon>
        <taxon>Bacillati</taxon>
        <taxon>Actinomycetota</taxon>
        <taxon>Actinomycetes</taxon>
        <taxon>Micrococcales</taxon>
        <taxon>Sanguibacteraceae</taxon>
        <taxon>Sanguibacter</taxon>
    </lineage>
</organism>
<evidence type="ECO:0000313" key="6">
    <source>
        <dbReference type="EMBL" id="SDD05591.1"/>
    </source>
</evidence>
<dbReference type="InterPro" id="IPR024072">
    <property type="entry name" value="DHFR-like_dom_sf"/>
</dbReference>
<keyword evidence="7" id="KW-1185">Reference proteome</keyword>
<dbReference type="OrthoDB" id="5243299at2"/>
<dbReference type="Pfam" id="PF01872">
    <property type="entry name" value="RibD_C"/>
    <property type="match status" value="1"/>
</dbReference>
<feature type="region of interest" description="Disordered" evidence="4">
    <location>
        <begin position="1"/>
        <end position="24"/>
    </location>
</feature>
<dbReference type="STRING" id="1814289.SAMN05216410_2722"/>
<dbReference type="Proteomes" id="UP000199039">
    <property type="component" value="Unassembled WGS sequence"/>
</dbReference>
<dbReference type="SUPFAM" id="SSF53597">
    <property type="entry name" value="Dihydrofolate reductase-like"/>
    <property type="match status" value="1"/>
</dbReference>
<sequence>MSDDGPHLSVLVATGPGAGPGTRLAPDPAERELSALYTHPLPTAGRTWLRANMVTTIDGAAWGATGRSGSINNSADFRAFCAMRAMADVVMVGAGTVRTEGYTPVEVPPELAATRSAAGLAPGLTTAVVTRSGHLPDAFFTPEAASSCLVLTTAEGAQALEGRFPTERVVVAGIGDVDLRAGLAELARRSLPRVLCEGGPTLLGDLVAAGVVDELCVTTSPQVVGGPATRIVHSTSYLRPPAAARLGHLLVSDGVLLARWVVADEGPQ</sequence>
<comment type="pathway">
    <text evidence="1">Cofactor biosynthesis; riboflavin biosynthesis.</text>
</comment>
<dbReference type="GO" id="GO:0008703">
    <property type="term" value="F:5-amino-6-(5-phosphoribosylamino)uracil reductase activity"/>
    <property type="evidence" value="ECO:0007669"/>
    <property type="project" value="InterPro"/>
</dbReference>
<proteinExistence type="predicted"/>
<name>A0A1G6RMC3_9MICO</name>
<dbReference type="InterPro" id="IPR002734">
    <property type="entry name" value="RibDG_C"/>
</dbReference>
<dbReference type="EMBL" id="FMYH01000005">
    <property type="protein sequence ID" value="SDD05591.1"/>
    <property type="molecule type" value="Genomic_DNA"/>
</dbReference>
<evidence type="ECO:0000313" key="7">
    <source>
        <dbReference type="Proteomes" id="UP000199039"/>
    </source>
</evidence>
<feature type="domain" description="Bacterial bifunctional deaminase-reductase C-terminal" evidence="5">
    <location>
        <begin position="48"/>
        <end position="233"/>
    </location>
</feature>
<evidence type="ECO:0000256" key="2">
    <source>
        <dbReference type="ARBA" id="ARBA00022857"/>
    </source>
</evidence>
<dbReference type="PANTHER" id="PTHR38011">
    <property type="entry name" value="DIHYDROFOLATE REDUCTASE FAMILY PROTEIN (AFU_ORTHOLOGUE AFUA_8G06820)"/>
    <property type="match status" value="1"/>
</dbReference>
<dbReference type="Gene3D" id="3.40.430.10">
    <property type="entry name" value="Dihydrofolate Reductase, subunit A"/>
    <property type="match status" value="1"/>
</dbReference>
<gene>
    <name evidence="6" type="ORF">SAMN05216410_2722</name>
</gene>
<dbReference type="AlphaFoldDB" id="A0A1G6RMC3"/>